<proteinExistence type="predicted"/>
<dbReference type="EMBL" id="RFFG01000099">
    <property type="protein sequence ID" value="RMI37777.1"/>
    <property type="molecule type" value="Genomic_DNA"/>
</dbReference>
<evidence type="ECO:0000313" key="2">
    <source>
        <dbReference type="Proteomes" id="UP000282674"/>
    </source>
</evidence>
<comment type="caution">
    <text evidence="1">The sequence shown here is derived from an EMBL/GenBank/DDBJ whole genome shotgun (WGS) entry which is preliminary data.</text>
</comment>
<name>A0A3M2LJW3_9ACTN</name>
<dbReference type="OrthoDB" id="1491115at2"/>
<organism evidence="1 2">
    <name type="scientific">Actinomadura harenae</name>
    <dbReference type="NCBI Taxonomy" id="2483351"/>
    <lineage>
        <taxon>Bacteria</taxon>
        <taxon>Bacillati</taxon>
        <taxon>Actinomycetota</taxon>
        <taxon>Actinomycetes</taxon>
        <taxon>Streptosporangiales</taxon>
        <taxon>Thermomonosporaceae</taxon>
        <taxon>Actinomadura</taxon>
    </lineage>
</organism>
<dbReference type="AlphaFoldDB" id="A0A3M2LJW3"/>
<dbReference type="Pfam" id="PF10009">
    <property type="entry name" value="DUF2252"/>
    <property type="match status" value="1"/>
</dbReference>
<sequence>MAGSPEDEYRAGKALRKRVRRSAHAEWAPPAHRRDPVGVIFAQDEGRLRDLVPIRHERMAADPFAFLRGAAAVMAGDLATTPTTGPAVQACGDAHLMNFGFYASPERVLVFDVNDFDETLPGPWEWDVKRLVASFAVAARDQGFGDGVARRTARLAATSYRERMRSLAERTNLDVYYTMTRADDVYARITGKGARRRARKLIDRTRGRGNLQAVAKLTRREGDSLRIVDQPPLLERAKAGEAEEIVARGLDGYARSLPDDVAFLLREYRYVDAARKVVGVGSVGTRCFVVVLQGRDVRDPLVLQIKEAGRSVLEPHLSPSAYRNQGRRVVAGQRLLQSVSDVFLGWSADGPHDYYWRQLRDMKGSVDIADLNEYGLGLYARLCGGTLAVAHANTGPRVRIAGYLGRSGVFDEAVAEFAMAYADQNARDHAAFRAAVRPPG</sequence>
<dbReference type="InterPro" id="IPR018721">
    <property type="entry name" value="DUF2252"/>
</dbReference>
<dbReference type="PANTHER" id="PTHR39441">
    <property type="entry name" value="DUF2252 DOMAIN-CONTAINING PROTEIN"/>
    <property type="match status" value="1"/>
</dbReference>
<keyword evidence="2" id="KW-1185">Reference proteome</keyword>
<accession>A0A3M2LJW3</accession>
<gene>
    <name evidence="1" type="ORF">EBO15_34915</name>
</gene>
<dbReference type="Proteomes" id="UP000282674">
    <property type="component" value="Unassembled WGS sequence"/>
</dbReference>
<protein>
    <submittedName>
        <fullName evidence="1">DUF2252 domain-containing protein</fullName>
    </submittedName>
</protein>
<dbReference type="RefSeq" id="WP_122198744.1">
    <property type="nucleotide sequence ID" value="NZ_JBHSKC010000023.1"/>
</dbReference>
<dbReference type="PANTHER" id="PTHR39441:SF1">
    <property type="entry name" value="DUF2252 DOMAIN-CONTAINING PROTEIN"/>
    <property type="match status" value="1"/>
</dbReference>
<evidence type="ECO:0000313" key="1">
    <source>
        <dbReference type="EMBL" id="RMI37777.1"/>
    </source>
</evidence>
<reference evidence="1 2" key="1">
    <citation type="submission" date="2018-10" db="EMBL/GenBank/DDBJ databases">
        <title>Isolation from soil.</title>
        <authorList>
            <person name="Hu J."/>
        </authorList>
    </citation>
    <scope>NUCLEOTIDE SEQUENCE [LARGE SCALE GENOMIC DNA]</scope>
    <source>
        <strain evidence="1 2">NEAU-Ht49</strain>
    </source>
</reference>